<reference evidence="3" key="1">
    <citation type="journal article" date="2022" name="Proc. Natl. Acad. Sci. U.S.A.">
        <title>Life cycle and functional genomics of the unicellular red alga Galdieria for elucidating algal and plant evolution and industrial use.</title>
        <authorList>
            <person name="Hirooka S."/>
            <person name="Itabashi T."/>
            <person name="Ichinose T.M."/>
            <person name="Onuma R."/>
            <person name="Fujiwara T."/>
            <person name="Yamashita S."/>
            <person name="Jong L.W."/>
            <person name="Tomita R."/>
            <person name="Iwane A.H."/>
            <person name="Miyagishima S.Y."/>
        </authorList>
    </citation>
    <scope>NUCLEOTIDE SEQUENCE</scope>
    <source>
        <strain evidence="3">NBRC 102759</strain>
    </source>
</reference>
<keyword evidence="2" id="KW-0732">Signal</keyword>
<dbReference type="OrthoDB" id="10501089at2759"/>
<proteinExistence type="predicted"/>
<organism evidence="3 4">
    <name type="scientific">Galdieria partita</name>
    <dbReference type="NCBI Taxonomy" id="83374"/>
    <lineage>
        <taxon>Eukaryota</taxon>
        <taxon>Rhodophyta</taxon>
        <taxon>Bangiophyceae</taxon>
        <taxon>Galdieriales</taxon>
        <taxon>Galdieriaceae</taxon>
        <taxon>Galdieria</taxon>
    </lineage>
</organism>
<reference evidence="3" key="2">
    <citation type="submission" date="2022-01" db="EMBL/GenBank/DDBJ databases">
        <authorList>
            <person name="Hirooka S."/>
            <person name="Miyagishima S.Y."/>
        </authorList>
    </citation>
    <scope>NUCLEOTIDE SEQUENCE</scope>
    <source>
        <strain evidence="3">NBRC 102759</strain>
    </source>
</reference>
<protein>
    <submittedName>
        <fullName evidence="3">Uncharacterized protein</fullName>
    </submittedName>
</protein>
<feature type="compositionally biased region" description="Basic and acidic residues" evidence="1">
    <location>
        <begin position="143"/>
        <end position="156"/>
    </location>
</feature>
<evidence type="ECO:0000256" key="2">
    <source>
        <dbReference type="SAM" id="SignalP"/>
    </source>
</evidence>
<evidence type="ECO:0000313" key="3">
    <source>
        <dbReference type="EMBL" id="GJQ15967.1"/>
    </source>
</evidence>
<feature type="chain" id="PRO_5038526058" evidence="2">
    <location>
        <begin position="21"/>
        <end position="167"/>
    </location>
</feature>
<feature type="region of interest" description="Disordered" evidence="1">
    <location>
        <begin position="131"/>
        <end position="167"/>
    </location>
</feature>
<feature type="signal peptide" evidence="2">
    <location>
        <begin position="1"/>
        <end position="20"/>
    </location>
</feature>
<keyword evidence="4" id="KW-1185">Reference proteome</keyword>
<dbReference type="Proteomes" id="UP001061958">
    <property type="component" value="Unassembled WGS sequence"/>
</dbReference>
<dbReference type="AlphaFoldDB" id="A0A9C7UV93"/>
<evidence type="ECO:0000313" key="4">
    <source>
        <dbReference type="Proteomes" id="UP001061958"/>
    </source>
</evidence>
<name>A0A9C7UV93_9RHOD</name>
<evidence type="ECO:0000256" key="1">
    <source>
        <dbReference type="SAM" id="MobiDB-lite"/>
    </source>
</evidence>
<sequence length="167" mass="18756">MHACATLQNCLLLGLRKVMAFTWLWLHRNPIFAGSSSFKEQTSQQFGCIRNWRFSQPASSSLSVLLLKRRKSLTPFTPCYQSWKQSIAVKFAFDFSTFVSSSLFVSGVAAIGAVGLHRSRDDLVFSKEKLSSSSPTALEEEHELPRISDYRFDDPGSARSIGKRSQL</sequence>
<gene>
    <name evidence="3" type="ORF">GpartN1_g7758.t1</name>
</gene>
<comment type="caution">
    <text evidence="3">The sequence shown here is derived from an EMBL/GenBank/DDBJ whole genome shotgun (WGS) entry which is preliminary data.</text>
</comment>
<accession>A0A9C7UV93</accession>
<dbReference type="EMBL" id="BQMJ01000078">
    <property type="protein sequence ID" value="GJQ15967.1"/>
    <property type="molecule type" value="Genomic_DNA"/>
</dbReference>